<sequence>MSNFVLAADPIRPWATLLSSSNQFNLRLANDSSFILDGSASGLPATIELHGSNFGNRGANLLSGAAQVNVVQYTVGGQVVMRTDNALITGSDLAAWLMGSGSAFERAVFSGNDFIALSNAAELQNAYGGNDFMHGRGGNDTLLGAGGNDTLYGGEGNDRLEGGDGNDVVWGGAGTDSANGNAGVDTFLTGALRRQVDFGGANPGDMVGPEGQDFLIGFERVAFADGVVHVDPTGTAGQVWRLYGAAFGRGAETTGLTNWVVALDAGALTLTDAARGFLNSAEFAGRYGLPDDAGFVTRLYANVLGRGPDAAGLEAWTSQLAGGVSRAEVLIGFSESAEYRAATAASTSRLWTVDPEAMDVLRAYMTVLDRVPDGGGLASWTAARNGGLANAEMMDAFINSAEFQSRFGALSNEDFVARMYTVALDRPADLEGHAEWTSRLDGGAMGRRDVVQGFAYSDEMTQKLLPLVTDGIAFT</sequence>
<dbReference type="EC" id="3.1.3.1" evidence="4"/>
<dbReference type="SUPFAM" id="SSF51120">
    <property type="entry name" value="beta-Roll"/>
    <property type="match status" value="1"/>
</dbReference>
<dbReference type="Gene3D" id="1.10.3130.20">
    <property type="entry name" value="Phycobilisome linker domain"/>
    <property type="match status" value="1"/>
</dbReference>
<accession>A0A6J4JJY2</accession>
<evidence type="ECO:0000259" key="3">
    <source>
        <dbReference type="Pfam" id="PF13946"/>
    </source>
</evidence>
<dbReference type="InterPro" id="IPR011049">
    <property type="entry name" value="Serralysin-like_metalloprot_C"/>
</dbReference>
<feature type="domain" description="DUF4214" evidence="3">
    <location>
        <begin position="274"/>
        <end position="340"/>
    </location>
</feature>
<keyword evidence="2" id="KW-0964">Secreted</keyword>
<dbReference type="GO" id="GO:0005576">
    <property type="term" value="C:extracellular region"/>
    <property type="evidence" value="ECO:0007669"/>
    <property type="project" value="UniProtKB-SubCell"/>
</dbReference>
<comment type="subcellular location">
    <subcellularLocation>
        <location evidence="1">Secreted</location>
    </subcellularLocation>
</comment>
<dbReference type="Pfam" id="PF00353">
    <property type="entry name" value="HemolysinCabind"/>
    <property type="match status" value="1"/>
</dbReference>
<dbReference type="InterPro" id="IPR001343">
    <property type="entry name" value="Hemolysn_Ca-bd"/>
</dbReference>
<proteinExistence type="predicted"/>
<gene>
    <name evidence="4" type="ORF">AVDCRST_MAG08-3651</name>
</gene>
<evidence type="ECO:0000313" key="4">
    <source>
        <dbReference type="EMBL" id="CAA9279305.1"/>
    </source>
</evidence>
<dbReference type="InterPro" id="IPR018511">
    <property type="entry name" value="Hemolysin-typ_Ca-bd_CS"/>
</dbReference>
<evidence type="ECO:0000256" key="1">
    <source>
        <dbReference type="ARBA" id="ARBA00004613"/>
    </source>
</evidence>
<dbReference type="Pfam" id="PF13946">
    <property type="entry name" value="DUF4214"/>
    <property type="match status" value="2"/>
</dbReference>
<dbReference type="Gene3D" id="2.150.10.10">
    <property type="entry name" value="Serralysin-like metalloprotease, C-terminal"/>
    <property type="match status" value="1"/>
</dbReference>
<reference evidence="4" key="1">
    <citation type="submission" date="2020-02" db="EMBL/GenBank/DDBJ databases">
        <authorList>
            <person name="Meier V. D."/>
        </authorList>
    </citation>
    <scope>NUCLEOTIDE SEQUENCE</scope>
    <source>
        <strain evidence="4">AVDCRST_MAG08</strain>
    </source>
</reference>
<dbReference type="PRINTS" id="PR00313">
    <property type="entry name" value="CABNDNGRPT"/>
</dbReference>
<dbReference type="PANTHER" id="PTHR38340">
    <property type="entry name" value="S-LAYER PROTEIN"/>
    <property type="match status" value="1"/>
</dbReference>
<dbReference type="PROSITE" id="PS00330">
    <property type="entry name" value="HEMOLYSIN_CALCIUM"/>
    <property type="match status" value="2"/>
</dbReference>
<organism evidence="4">
    <name type="scientific">uncultured Acetobacteraceae bacterium</name>
    <dbReference type="NCBI Taxonomy" id="169975"/>
    <lineage>
        <taxon>Bacteria</taxon>
        <taxon>Pseudomonadati</taxon>
        <taxon>Pseudomonadota</taxon>
        <taxon>Alphaproteobacteria</taxon>
        <taxon>Acetobacterales</taxon>
        <taxon>Acetobacteraceae</taxon>
        <taxon>environmental samples</taxon>
    </lineage>
</organism>
<feature type="domain" description="DUF4214" evidence="3">
    <location>
        <begin position="395"/>
        <end position="462"/>
    </location>
</feature>
<dbReference type="PANTHER" id="PTHR38340:SF1">
    <property type="entry name" value="S-LAYER PROTEIN"/>
    <property type="match status" value="1"/>
</dbReference>
<keyword evidence="4" id="KW-0378">Hydrolase</keyword>
<name>A0A6J4JJY2_9PROT</name>
<protein>
    <submittedName>
        <fullName evidence="4">Alkaline phosphatase</fullName>
        <ecNumber evidence="4">3.1.3.1</ecNumber>
    </submittedName>
</protein>
<dbReference type="InterPro" id="IPR025282">
    <property type="entry name" value="DUF4214"/>
</dbReference>
<dbReference type="AlphaFoldDB" id="A0A6J4JJY2"/>
<dbReference type="GO" id="GO:0004035">
    <property type="term" value="F:alkaline phosphatase activity"/>
    <property type="evidence" value="ECO:0007669"/>
    <property type="project" value="UniProtKB-EC"/>
</dbReference>
<dbReference type="EMBL" id="CADCTG010000277">
    <property type="protein sequence ID" value="CAA9279305.1"/>
    <property type="molecule type" value="Genomic_DNA"/>
</dbReference>
<dbReference type="InterPro" id="IPR050557">
    <property type="entry name" value="RTX_toxin/Mannuronan_C5-epim"/>
</dbReference>
<dbReference type="InterPro" id="IPR038255">
    <property type="entry name" value="PBS_linker_sf"/>
</dbReference>
<evidence type="ECO:0000256" key="2">
    <source>
        <dbReference type="ARBA" id="ARBA00022525"/>
    </source>
</evidence>
<dbReference type="GO" id="GO:0005509">
    <property type="term" value="F:calcium ion binding"/>
    <property type="evidence" value="ECO:0007669"/>
    <property type="project" value="InterPro"/>
</dbReference>